<gene>
    <name evidence="9" type="ORF">K470DRAFT_201756</name>
</gene>
<dbReference type="PANTHER" id="PTHR12383:SF16">
    <property type="entry name" value="MITOCHONDRIAL INNER MEMBRANE PROTEASE SUBUNIT 1"/>
    <property type="match status" value="1"/>
</dbReference>
<feature type="non-terminal residue" evidence="9">
    <location>
        <position position="128"/>
    </location>
</feature>
<evidence type="ECO:0000256" key="6">
    <source>
        <dbReference type="ARBA" id="ARBA00038445"/>
    </source>
</evidence>
<keyword evidence="3" id="KW-0378">Hydrolase</keyword>
<keyword evidence="10" id="KW-1185">Reference proteome</keyword>
<dbReference type="GO" id="GO:0004252">
    <property type="term" value="F:serine-type endopeptidase activity"/>
    <property type="evidence" value="ECO:0007669"/>
    <property type="project" value="InterPro"/>
</dbReference>
<comment type="subcellular location">
    <subcellularLocation>
        <location evidence="1">Mitochondrion inner membrane</location>
    </subcellularLocation>
</comment>
<dbReference type="InterPro" id="IPR000223">
    <property type="entry name" value="Pept_S26A_signal_pept_1"/>
</dbReference>
<comment type="similarity">
    <text evidence="6">Belongs to the peptidase S26 family. IMP1 subfamily.</text>
</comment>
<evidence type="ECO:0000256" key="3">
    <source>
        <dbReference type="ARBA" id="ARBA00022801"/>
    </source>
</evidence>
<dbReference type="GO" id="GO:0006627">
    <property type="term" value="P:protein processing involved in protein targeting to mitochondrion"/>
    <property type="evidence" value="ECO:0007669"/>
    <property type="project" value="TreeGrafter"/>
</dbReference>
<evidence type="ECO:0000313" key="9">
    <source>
        <dbReference type="EMBL" id="KAF2863072.1"/>
    </source>
</evidence>
<dbReference type="GO" id="GO:0042720">
    <property type="term" value="C:mitochondrial inner membrane peptidase complex"/>
    <property type="evidence" value="ECO:0007669"/>
    <property type="project" value="TreeGrafter"/>
</dbReference>
<dbReference type="PANTHER" id="PTHR12383">
    <property type="entry name" value="PROTEASE FAMILY S26 MITOCHONDRIAL INNER MEMBRANE PROTEASE-RELATED"/>
    <property type="match status" value="1"/>
</dbReference>
<feature type="active site" evidence="7">
    <location>
        <position position="17"/>
    </location>
</feature>
<dbReference type="Pfam" id="PF10502">
    <property type="entry name" value="Peptidase_S26"/>
    <property type="match status" value="2"/>
</dbReference>
<sequence>HIFIEYVYSIEPAWGISMLPTIPPEGQALVISKYERRGRGVGIGDLVTFKHPVREGDYALKRVIGMPGDFVVGNSSRNKMLQVPEGHCWVTGDNLTWSRDSRMYGPLPLALITGRVVATFPGISFWKW</sequence>
<dbReference type="Gene3D" id="2.10.109.10">
    <property type="entry name" value="Umud Fragment, subunit A"/>
    <property type="match status" value="1"/>
</dbReference>
<protein>
    <submittedName>
        <fullName evidence="9">LexA/Signal peptidase</fullName>
    </submittedName>
</protein>
<evidence type="ECO:0000256" key="7">
    <source>
        <dbReference type="PIRSR" id="PIRSR600223-1"/>
    </source>
</evidence>
<dbReference type="CDD" id="cd06530">
    <property type="entry name" value="S26_SPase_I"/>
    <property type="match status" value="1"/>
</dbReference>
<organism evidence="9 10">
    <name type="scientific">Piedraia hortae CBS 480.64</name>
    <dbReference type="NCBI Taxonomy" id="1314780"/>
    <lineage>
        <taxon>Eukaryota</taxon>
        <taxon>Fungi</taxon>
        <taxon>Dikarya</taxon>
        <taxon>Ascomycota</taxon>
        <taxon>Pezizomycotina</taxon>
        <taxon>Dothideomycetes</taxon>
        <taxon>Dothideomycetidae</taxon>
        <taxon>Capnodiales</taxon>
        <taxon>Piedraiaceae</taxon>
        <taxon>Piedraia</taxon>
    </lineage>
</organism>
<accession>A0A6A7C739</accession>
<feature type="domain" description="Peptidase S26" evidence="8">
    <location>
        <begin position="80"/>
        <end position="119"/>
    </location>
</feature>
<evidence type="ECO:0000313" key="10">
    <source>
        <dbReference type="Proteomes" id="UP000799421"/>
    </source>
</evidence>
<evidence type="ECO:0000256" key="1">
    <source>
        <dbReference type="ARBA" id="ARBA00004273"/>
    </source>
</evidence>
<dbReference type="SUPFAM" id="SSF51306">
    <property type="entry name" value="LexA/Signal peptidase"/>
    <property type="match status" value="1"/>
</dbReference>
<dbReference type="PRINTS" id="PR00727">
    <property type="entry name" value="LEADERPTASE"/>
</dbReference>
<feature type="active site" evidence="7">
    <location>
        <position position="61"/>
    </location>
</feature>
<dbReference type="InterPro" id="IPR052064">
    <property type="entry name" value="Mito_IMP1_subunit"/>
</dbReference>
<feature type="domain" description="Peptidase S26" evidence="8">
    <location>
        <begin position="15"/>
        <end position="71"/>
    </location>
</feature>
<evidence type="ECO:0000256" key="2">
    <source>
        <dbReference type="ARBA" id="ARBA00022792"/>
    </source>
</evidence>
<evidence type="ECO:0000256" key="5">
    <source>
        <dbReference type="ARBA" id="ARBA00023136"/>
    </source>
</evidence>
<dbReference type="InterPro" id="IPR019533">
    <property type="entry name" value="Peptidase_S26"/>
</dbReference>
<evidence type="ECO:0000256" key="4">
    <source>
        <dbReference type="ARBA" id="ARBA00023128"/>
    </source>
</evidence>
<proteinExistence type="inferred from homology"/>
<evidence type="ECO:0000259" key="8">
    <source>
        <dbReference type="Pfam" id="PF10502"/>
    </source>
</evidence>
<dbReference type="GO" id="GO:0006465">
    <property type="term" value="P:signal peptide processing"/>
    <property type="evidence" value="ECO:0007669"/>
    <property type="project" value="InterPro"/>
</dbReference>
<dbReference type="AlphaFoldDB" id="A0A6A7C739"/>
<dbReference type="Proteomes" id="UP000799421">
    <property type="component" value="Unassembled WGS sequence"/>
</dbReference>
<dbReference type="InterPro" id="IPR036286">
    <property type="entry name" value="LexA/Signal_pep-like_sf"/>
</dbReference>
<feature type="non-terminal residue" evidence="9">
    <location>
        <position position="1"/>
    </location>
</feature>
<dbReference type="EMBL" id="MU005962">
    <property type="protein sequence ID" value="KAF2863072.1"/>
    <property type="molecule type" value="Genomic_DNA"/>
</dbReference>
<dbReference type="OrthoDB" id="308440at2759"/>
<keyword evidence="5" id="KW-0472">Membrane</keyword>
<keyword evidence="4" id="KW-0496">Mitochondrion</keyword>
<name>A0A6A7C739_9PEZI</name>
<keyword evidence="2" id="KW-0999">Mitochondrion inner membrane</keyword>
<reference evidence="9" key="1">
    <citation type="journal article" date="2020" name="Stud. Mycol.">
        <title>101 Dothideomycetes genomes: a test case for predicting lifestyles and emergence of pathogens.</title>
        <authorList>
            <person name="Haridas S."/>
            <person name="Albert R."/>
            <person name="Binder M."/>
            <person name="Bloem J."/>
            <person name="Labutti K."/>
            <person name="Salamov A."/>
            <person name="Andreopoulos B."/>
            <person name="Baker S."/>
            <person name="Barry K."/>
            <person name="Bills G."/>
            <person name="Bluhm B."/>
            <person name="Cannon C."/>
            <person name="Castanera R."/>
            <person name="Culley D."/>
            <person name="Daum C."/>
            <person name="Ezra D."/>
            <person name="Gonzalez J."/>
            <person name="Henrissat B."/>
            <person name="Kuo A."/>
            <person name="Liang C."/>
            <person name="Lipzen A."/>
            <person name="Lutzoni F."/>
            <person name="Magnuson J."/>
            <person name="Mondo S."/>
            <person name="Nolan M."/>
            <person name="Ohm R."/>
            <person name="Pangilinan J."/>
            <person name="Park H.-J."/>
            <person name="Ramirez L."/>
            <person name="Alfaro M."/>
            <person name="Sun H."/>
            <person name="Tritt A."/>
            <person name="Yoshinaga Y."/>
            <person name="Zwiers L.-H."/>
            <person name="Turgeon B."/>
            <person name="Goodwin S."/>
            <person name="Spatafora J."/>
            <person name="Crous P."/>
            <person name="Grigoriev I."/>
        </authorList>
    </citation>
    <scope>NUCLEOTIDE SEQUENCE</scope>
    <source>
        <strain evidence="9">CBS 480.64</strain>
    </source>
</reference>